<dbReference type="SUPFAM" id="SSF56672">
    <property type="entry name" value="DNA/RNA polymerases"/>
    <property type="match status" value="1"/>
</dbReference>
<protein>
    <recommendedName>
        <fullName evidence="2">Reverse transcriptase domain-containing protein</fullName>
    </recommendedName>
</protein>
<dbReference type="GO" id="GO:0003824">
    <property type="term" value="F:catalytic activity"/>
    <property type="evidence" value="ECO:0007669"/>
    <property type="project" value="InterPro"/>
</dbReference>
<dbReference type="SUPFAM" id="SSF56219">
    <property type="entry name" value="DNase I-like"/>
    <property type="match status" value="1"/>
</dbReference>
<dbReference type="InterPro" id="IPR043502">
    <property type="entry name" value="DNA/RNA_pol_sf"/>
</dbReference>
<feature type="region of interest" description="Disordered" evidence="1">
    <location>
        <begin position="370"/>
        <end position="392"/>
    </location>
</feature>
<evidence type="ECO:0000256" key="1">
    <source>
        <dbReference type="SAM" id="MobiDB-lite"/>
    </source>
</evidence>
<dbReference type="CDD" id="cd01650">
    <property type="entry name" value="RT_nLTR_like"/>
    <property type="match status" value="1"/>
</dbReference>
<dbReference type="Gene3D" id="3.60.10.10">
    <property type="entry name" value="Endonuclease/exonuclease/phosphatase"/>
    <property type="match status" value="1"/>
</dbReference>
<dbReference type="OrthoDB" id="3564644at2759"/>
<dbReference type="PROSITE" id="PS50878">
    <property type="entry name" value="RT_POL"/>
    <property type="match status" value="1"/>
</dbReference>
<dbReference type="PANTHER" id="PTHR33481:SF1">
    <property type="entry name" value="ENDONUCLEASE_EXONUCLEASE_PHOSPHATASE DOMAIN-CONTAINING PROTEIN-RELATED"/>
    <property type="match status" value="1"/>
</dbReference>
<dbReference type="PANTHER" id="PTHR33481">
    <property type="entry name" value="REVERSE TRANSCRIPTASE"/>
    <property type="match status" value="1"/>
</dbReference>
<evidence type="ECO:0000313" key="3">
    <source>
        <dbReference type="EMBL" id="APA11526.1"/>
    </source>
</evidence>
<dbReference type="GO" id="GO:0003676">
    <property type="term" value="F:nucleic acid binding"/>
    <property type="evidence" value="ECO:0007669"/>
    <property type="project" value="InterPro"/>
</dbReference>
<dbReference type="InterPro" id="IPR000477">
    <property type="entry name" value="RT_dom"/>
</dbReference>
<dbReference type="AlphaFoldDB" id="A0A1D9Q9E4"/>
<name>A0A1D9Q9E4_SCLS1</name>
<gene>
    <name evidence="3" type="ORF">sscle_08g062960</name>
</gene>
<dbReference type="Proteomes" id="UP000177798">
    <property type="component" value="Chromosome 8"/>
</dbReference>
<dbReference type="InterPro" id="IPR036397">
    <property type="entry name" value="RNaseH_sf"/>
</dbReference>
<evidence type="ECO:0000259" key="2">
    <source>
        <dbReference type="PROSITE" id="PS50878"/>
    </source>
</evidence>
<evidence type="ECO:0000313" key="4">
    <source>
        <dbReference type="Proteomes" id="UP000177798"/>
    </source>
</evidence>
<dbReference type="EMBL" id="CP017821">
    <property type="protein sequence ID" value="APA11526.1"/>
    <property type="molecule type" value="Genomic_DNA"/>
</dbReference>
<accession>A0A1D9Q9E4</accession>
<feature type="domain" description="Reverse transcriptase" evidence="2">
    <location>
        <begin position="475"/>
        <end position="753"/>
    </location>
</feature>
<dbReference type="CDD" id="cd09276">
    <property type="entry name" value="Rnase_HI_RT_non_LTR"/>
    <property type="match status" value="1"/>
</dbReference>
<organism evidence="3 4">
    <name type="scientific">Sclerotinia sclerotiorum (strain ATCC 18683 / 1980 / Ss-1)</name>
    <name type="common">White mold</name>
    <name type="synonym">Whetzelinia sclerotiorum</name>
    <dbReference type="NCBI Taxonomy" id="665079"/>
    <lineage>
        <taxon>Eukaryota</taxon>
        <taxon>Fungi</taxon>
        <taxon>Dikarya</taxon>
        <taxon>Ascomycota</taxon>
        <taxon>Pezizomycotina</taxon>
        <taxon>Leotiomycetes</taxon>
        <taxon>Helotiales</taxon>
        <taxon>Sclerotiniaceae</taxon>
        <taxon>Sclerotinia</taxon>
    </lineage>
</organism>
<dbReference type="Pfam" id="PF00078">
    <property type="entry name" value="RVT_1"/>
    <property type="match status" value="1"/>
</dbReference>
<dbReference type="VEuPathDB" id="FungiDB:sscle_08g062960"/>
<dbReference type="InterPro" id="IPR036691">
    <property type="entry name" value="Endo/exonu/phosph_ase_sf"/>
</dbReference>
<dbReference type="InterPro" id="IPR005135">
    <property type="entry name" value="Endo/exonuclease/phosphatase"/>
</dbReference>
<sequence length="1252" mass="140762">MNRQQISVFQLNTGRSAAAHEIALAIAYRENIDVILIQEPYISRDLSRRITKWHPAYQCYSPTDNWELNGRPRVISYIRRELGIPTTQLKPTTDDPHTLSDLLILQLEDRSNHSIRIFNIYNSPRSSPTRPQATIQAIQDIPDRLFEGNVFIGGDFNLLHHNWQPTYEGNHYPGAAPFVRWLDRLQLIYTSEIDKPTHRAGNVLDLAFCSTNLFQQGLNTRIADHLDSTSDHFPLLTNIPWSTKITHTHKKLRIRSLEPDLFKELLNINLTKVNTTPQNEEELDRHTEDLVSAILNSYNGAAKRALGQNTDQPWWNNDCSDARSRYRHQQIDKKTFRRVIRRAQKTFYQEKLDQAQQAKDVFAMTKWHRSSGSFHSPPMKDPMEPDATPATGTLDKQRILINNLLRRTTEVGDIPTDCPTVPSIALPSPVINELSIREAVLGAGNTAPGADELPTSILKIAWPLIESFVTQLYHSCIRIGHHPKPFRSAILTIIPKPNKADLSSLRSYRPIALLSVLGKGLERLIARQMSWTSVTHLVLASQQFGALPLRSAVDLTTCLTHDVEQALNSRESASLLTLDIKGAFDAVLPGRLIRRLREQGWPHNLIKWIISFSTGRSVQVRLDGVTGPTTSIECGLPQGSPISPILFMLYIAPIFRMGQDTVKFGYADDVAILAASKSLADNAERITSTVDEIVNWGTSEGITFDPGKSELIHFSKHKSDKDPNSTPTVTIEDCVIKELNNGKPYLRWLGILFDKKLSFKWHVRELTAKALIMAKALKSLGNTTRGVPANLLRQAAEACVLKKAYYGAETWWPGRSRPGNDHSTNNGVDNHINFLNRLTLECARAILPVWSTTNTATLYQETGLRPPEIELDNMARTAAVRTRRLDPYHPLTWRAEWIQESPNRFKTRYARRILSLPPSERINPLAAPKWLDPETREEILQRIHGPIGRSKDEAATDFNEFYNLLPCKDIVIFSDGSKHANGSTGSGFVGYQNNRKICEGSSALGKNKEVYDTEAVAAFEGLRAATTSLEAGSSQEIFSSFRRTASGWPNGTVHIRWIPGHKDVAGNEAADKAAKAGAALPQPEGAYSYAGLRRETKGRRQKAINKLWSTVIPQTYKELEIHTSPKNPKELSLPRGFLGRLLAIRSGHGDFAAYHESFHHQDAHPLCRCGARKSPLHFFCHIAKRKHPWPKGKPSDLLPYLCRTFEGAEALERWTKANGFYTEICPRHYPLLGPEGPIQDHETPRDNDNPAG</sequence>
<dbReference type="InterPro" id="IPR012337">
    <property type="entry name" value="RNaseH-like_sf"/>
</dbReference>
<dbReference type="Pfam" id="PF14529">
    <property type="entry name" value="Exo_endo_phos_2"/>
    <property type="match status" value="1"/>
</dbReference>
<reference evidence="4" key="1">
    <citation type="journal article" date="2017" name="Genome Biol. Evol.">
        <title>The complete genome sequence of the phytopathogenic fungus Sclerotinia sclerotiorum reveals insights into the genome architecture of broad host range pathogens.</title>
        <authorList>
            <person name="Derbyshire M."/>
            <person name="Denton-Giles M."/>
            <person name="Hegedus D."/>
            <person name="Seifbarghy S."/>
            <person name="Rollins J."/>
            <person name="van Kan J."/>
            <person name="Seidl M.F."/>
            <person name="Faino L."/>
            <person name="Mbengue M."/>
            <person name="Navaud O."/>
            <person name="Raffaele S."/>
            <person name="Hammond-Kosack K."/>
            <person name="Heard S."/>
            <person name="Oliver R."/>
        </authorList>
    </citation>
    <scope>NUCLEOTIDE SEQUENCE [LARGE SCALE GENOMIC DNA]</scope>
    <source>
        <strain evidence="4">ATCC 18683 / 1980 / Ss-1</strain>
    </source>
</reference>
<dbReference type="Gene3D" id="3.30.420.10">
    <property type="entry name" value="Ribonuclease H-like superfamily/Ribonuclease H"/>
    <property type="match status" value="1"/>
</dbReference>
<proteinExistence type="predicted"/>
<dbReference type="SUPFAM" id="SSF53098">
    <property type="entry name" value="Ribonuclease H-like"/>
    <property type="match status" value="1"/>
</dbReference>